<evidence type="ECO:0000313" key="3">
    <source>
        <dbReference type="EMBL" id="CAL1382095.1"/>
    </source>
</evidence>
<gene>
    <name evidence="3" type="ORF">LTRI10_LOCUS23438</name>
</gene>
<feature type="region of interest" description="Disordered" evidence="1">
    <location>
        <begin position="428"/>
        <end position="473"/>
    </location>
</feature>
<organism evidence="3 4">
    <name type="scientific">Linum trigynum</name>
    <dbReference type="NCBI Taxonomy" id="586398"/>
    <lineage>
        <taxon>Eukaryota</taxon>
        <taxon>Viridiplantae</taxon>
        <taxon>Streptophyta</taxon>
        <taxon>Embryophyta</taxon>
        <taxon>Tracheophyta</taxon>
        <taxon>Spermatophyta</taxon>
        <taxon>Magnoliopsida</taxon>
        <taxon>eudicotyledons</taxon>
        <taxon>Gunneridae</taxon>
        <taxon>Pentapetalae</taxon>
        <taxon>rosids</taxon>
        <taxon>fabids</taxon>
        <taxon>Malpighiales</taxon>
        <taxon>Linaceae</taxon>
        <taxon>Linum</taxon>
    </lineage>
</organism>
<dbReference type="PANTHER" id="PTHR33223:SF11">
    <property type="entry name" value="ELEMENT PROTEIN, PUTATIVE-RELATED"/>
    <property type="match status" value="1"/>
</dbReference>
<proteinExistence type="predicted"/>
<feature type="region of interest" description="Disordered" evidence="1">
    <location>
        <begin position="304"/>
        <end position="343"/>
    </location>
</feature>
<accession>A0AAV2E882</accession>
<reference evidence="3 4" key="1">
    <citation type="submission" date="2024-04" db="EMBL/GenBank/DDBJ databases">
        <authorList>
            <person name="Fracassetti M."/>
        </authorList>
    </citation>
    <scope>NUCLEOTIDE SEQUENCE [LARGE SCALE GENOMIC DNA]</scope>
</reference>
<feature type="compositionally biased region" description="Basic and acidic residues" evidence="1">
    <location>
        <begin position="443"/>
        <end position="454"/>
    </location>
</feature>
<dbReference type="Proteomes" id="UP001497516">
    <property type="component" value="Chromosome 4"/>
</dbReference>
<sequence>MSDYARPNLDGTHSSIRRPNIEANNFEIKTGMLQMIQNRVQFNGMPDEDPNTHIKKFLELCDTIKINGASIDAIRLRLFPFSLDNRAREWLDGQPRNSITTCDGLAEKFLAKYFPPSKTAKLRNDIAAYRQEDSETLYETWERFKNTLRRCPHHGIPHWLQMQTFYNGLNPETKQSIDAAGGGTINNKTPPQVEQLIEDMAMNSYEWYSPRNKCRPQPTRSAGLHQVDPVTAFATPVENLNKKFDQLTISGKVFKCEWCPDDHNTTECKLICSTSTTEHVDYINNPQRSVNPYRGTYNPGWRNHPNFSWSNQGNQRAPPGFNQASSSNSNQHHQQLPPQEKKSSLEDMIGKFISISDSKFQALDKYISVSEDRFQNLEAGQRHLQASVHNLETQVGKIAKLLSERNQGSLPSDTEINPKQKQHLKAISLRSGKKLQPSNSLQTDKDTNPEKDADTTQPQKLVVPEYKPKIPFP</sequence>
<name>A0AAV2E882_9ROSI</name>
<dbReference type="PANTHER" id="PTHR33223">
    <property type="entry name" value="CCHC-TYPE DOMAIN-CONTAINING PROTEIN"/>
    <property type="match status" value="1"/>
</dbReference>
<dbReference type="AlphaFoldDB" id="A0AAV2E882"/>
<dbReference type="InterPro" id="IPR005162">
    <property type="entry name" value="Retrotrans_gag_dom"/>
</dbReference>
<evidence type="ECO:0000259" key="2">
    <source>
        <dbReference type="Pfam" id="PF03732"/>
    </source>
</evidence>
<feature type="domain" description="Retrotransposon gag" evidence="2">
    <location>
        <begin position="77"/>
        <end position="171"/>
    </location>
</feature>
<feature type="compositionally biased region" description="Low complexity" evidence="1">
    <location>
        <begin position="322"/>
        <end position="335"/>
    </location>
</feature>
<evidence type="ECO:0000256" key="1">
    <source>
        <dbReference type="SAM" id="MobiDB-lite"/>
    </source>
</evidence>
<dbReference type="EMBL" id="OZ034817">
    <property type="protein sequence ID" value="CAL1382095.1"/>
    <property type="molecule type" value="Genomic_DNA"/>
</dbReference>
<evidence type="ECO:0000313" key="4">
    <source>
        <dbReference type="Proteomes" id="UP001497516"/>
    </source>
</evidence>
<dbReference type="Pfam" id="PF03732">
    <property type="entry name" value="Retrotrans_gag"/>
    <property type="match status" value="1"/>
</dbReference>
<keyword evidence="4" id="KW-1185">Reference proteome</keyword>
<protein>
    <recommendedName>
        <fullName evidence="2">Retrotransposon gag domain-containing protein</fullName>
    </recommendedName>
</protein>
<feature type="compositionally biased region" description="Polar residues" evidence="1">
    <location>
        <begin position="305"/>
        <end position="315"/>
    </location>
</feature>